<gene>
    <name evidence="1" type="ORF">PLXY2_LOCUS3568</name>
</gene>
<evidence type="ECO:0000313" key="2">
    <source>
        <dbReference type="Proteomes" id="UP000653454"/>
    </source>
</evidence>
<reference evidence="1" key="1">
    <citation type="submission" date="2020-11" db="EMBL/GenBank/DDBJ databases">
        <authorList>
            <person name="Whiteford S."/>
        </authorList>
    </citation>
    <scope>NUCLEOTIDE SEQUENCE</scope>
</reference>
<evidence type="ECO:0000313" key="1">
    <source>
        <dbReference type="EMBL" id="CAG9106483.1"/>
    </source>
</evidence>
<organism evidence="1 2">
    <name type="scientific">Plutella xylostella</name>
    <name type="common">Diamondback moth</name>
    <name type="synonym">Plutella maculipennis</name>
    <dbReference type="NCBI Taxonomy" id="51655"/>
    <lineage>
        <taxon>Eukaryota</taxon>
        <taxon>Metazoa</taxon>
        <taxon>Ecdysozoa</taxon>
        <taxon>Arthropoda</taxon>
        <taxon>Hexapoda</taxon>
        <taxon>Insecta</taxon>
        <taxon>Pterygota</taxon>
        <taxon>Neoptera</taxon>
        <taxon>Endopterygota</taxon>
        <taxon>Lepidoptera</taxon>
        <taxon>Glossata</taxon>
        <taxon>Ditrysia</taxon>
        <taxon>Yponomeutoidea</taxon>
        <taxon>Plutellidae</taxon>
        <taxon>Plutella</taxon>
    </lineage>
</organism>
<dbReference type="AlphaFoldDB" id="A0A8S4DXR2"/>
<sequence length="1102" mass="124798">MEANEFVVKLKASGSKTDLTDLLNVHDDFKSLVPKLSVKDRGSFAVNVLCILCRNLDKVPSWRATICSKDLVSLSVDCVRETRALGPADRVKPLACVYHIHKHVVKQDSTEAPELILKLSYMPFECEAENLLKEYIKTYWNILVDRIMYIEKLKAGKRAIIKLLPKLVEDTEKIIHLYDTAQFCSNILIFLVKKLYFLYSDHYAKQVNDAYKAIFEAISKKSDLKKFKTLSDKDVFDLYTKLSEAFYAVAENSAKIAFKDSTLPIAVRLSISLLGHKSDIYHCLQTFYLNAFCYLMKEQLDLNFTETVLRGMVHSCESTERLGYEKAMTASYPYIYQMLRLFIEFSVLNSDKRRWSKHFNIECQENCLKLMMLLMKKLRNTEQLLKCDNCNIKTGLHDSLRLSFSVKSFISISLSQELNVTTILPLYYELIQEQHNIMKELANLGCYNHLKCLKKAQTDIHNTAILLNKSSLYEYSIKTFDLYLQEEIKHYKNESDLKNISRGFYNKSICELDFKLYEQALQSAYLSFFFAQPEGLSSEKYISLVIDIKAKILKAKPEENLEDSQEIASQEHLQLTTVLNAFKNAIQSDFYGDLSPFLCHLKLSILLKHEFSMYAKLWPSILPIAGIWSCLLELYEGKHTDLHPTENQSEILWVLYEIIILTPTVVRTIHSEYFSKIIFKLLENFEGKTPEELLVKCVMLVLKCEYDLAEASAKYGWKSDQSVTDPDQISVRRTVEQESGALAAGVEAVEVLMRIEPELKKSRPSILNPSLQTLRSLAPLLLPHSRAPALQLARCCCELAHATGDIDTYLLNAGLLLSHSTRRSAQSQRLLAAGLRAVREMQAWGDTAIVFVCDAAIFQARCGRRAAAQLVQCAQAKLLEALETNPEADLQLAIGRLLEAQLALLGSNAGFAAVVAAQRHYLTVSNNGRLFTYINNITRWFVTYKNRPKICRRFVYCHTVLSPPLAKTKPSNSALLTPPSPPCVVTALCKSRLLEAQLALLGPHAGFAAVIAAQRHYLTVSNNATRWSSRRYRSLTIKLRIQATSLTAARRCRSVQLWRRARAAAAAALGAAPAVAAARLMASVVCTSFSADAQVRIRFYDN</sequence>
<comment type="caution">
    <text evidence="1">The sequence shown here is derived from an EMBL/GenBank/DDBJ whole genome shotgun (WGS) entry which is preliminary data.</text>
</comment>
<dbReference type="EMBL" id="CAJHNJ030000009">
    <property type="protein sequence ID" value="CAG9106483.1"/>
    <property type="molecule type" value="Genomic_DNA"/>
</dbReference>
<protein>
    <submittedName>
        <fullName evidence="1">(diamondback moth) hypothetical protein</fullName>
    </submittedName>
</protein>
<name>A0A8S4DXR2_PLUXY</name>
<dbReference type="Proteomes" id="UP000653454">
    <property type="component" value="Unassembled WGS sequence"/>
</dbReference>
<proteinExistence type="predicted"/>
<keyword evidence="2" id="KW-1185">Reference proteome</keyword>
<accession>A0A8S4DXR2</accession>